<dbReference type="SUPFAM" id="SSF55979">
    <property type="entry name" value="DNA clamp"/>
    <property type="match status" value="1"/>
</dbReference>
<comment type="caution">
    <text evidence="3">The sequence shown here is derived from an EMBL/GenBank/DDBJ whole genome shotgun (WGS) entry which is preliminary data.</text>
</comment>
<dbReference type="GO" id="GO:0006260">
    <property type="term" value="P:DNA replication"/>
    <property type="evidence" value="ECO:0007669"/>
    <property type="project" value="InterPro"/>
</dbReference>
<organism evidence="3 4">
    <name type="scientific">Actinopolyspora biskrensis</name>
    <dbReference type="NCBI Taxonomy" id="1470178"/>
    <lineage>
        <taxon>Bacteria</taxon>
        <taxon>Bacillati</taxon>
        <taxon>Actinomycetota</taxon>
        <taxon>Actinomycetes</taxon>
        <taxon>Actinopolysporales</taxon>
        <taxon>Actinopolysporaceae</taxon>
        <taxon>Actinopolyspora</taxon>
    </lineage>
</organism>
<gene>
    <name evidence="3" type="ORF">FHR84_000481</name>
</gene>
<dbReference type="Pfam" id="PF00712">
    <property type="entry name" value="DNA_pol3_beta"/>
    <property type="match status" value="1"/>
</dbReference>
<dbReference type="InterPro" id="IPR022634">
    <property type="entry name" value="DNA_polIII_beta_N"/>
</dbReference>
<dbReference type="GO" id="GO:0003677">
    <property type="term" value="F:DNA binding"/>
    <property type="evidence" value="ECO:0007669"/>
    <property type="project" value="InterPro"/>
</dbReference>
<sequence>MTTVNNVNFDARTDRASLLQALRTVGMATCRTLPVPSLAGVLIETGEHGLHLSTTDHQCSARTHLPAQVRAPGRVVLDHREVTTLVTALGKGPSAHEAADAAGGPENDRPVGARPS</sequence>
<protein>
    <submittedName>
        <fullName evidence="3">DNA polymerase III sliding clamp (Beta) subunit (PCNA family)</fullName>
    </submittedName>
</protein>
<proteinExistence type="predicted"/>
<feature type="domain" description="DNA polymerase III beta sliding clamp N-terminal" evidence="2">
    <location>
        <begin position="14"/>
        <end position="89"/>
    </location>
</feature>
<dbReference type="EMBL" id="JACBYW010000001">
    <property type="protein sequence ID" value="NYH77167.1"/>
    <property type="molecule type" value="Genomic_DNA"/>
</dbReference>
<feature type="region of interest" description="Disordered" evidence="1">
    <location>
        <begin position="88"/>
        <end position="116"/>
    </location>
</feature>
<dbReference type="Proteomes" id="UP000548304">
    <property type="component" value="Unassembled WGS sequence"/>
</dbReference>
<evidence type="ECO:0000313" key="4">
    <source>
        <dbReference type="Proteomes" id="UP000548304"/>
    </source>
</evidence>
<dbReference type="InterPro" id="IPR046938">
    <property type="entry name" value="DNA_clamp_sf"/>
</dbReference>
<reference evidence="3 4" key="1">
    <citation type="submission" date="2020-07" db="EMBL/GenBank/DDBJ databases">
        <title>Genomic Encyclopedia of Type Strains, Phase III (KMG-III): the genomes of soil and plant-associated and newly described type strains.</title>
        <authorList>
            <person name="Whitman W."/>
        </authorList>
    </citation>
    <scope>NUCLEOTIDE SEQUENCE [LARGE SCALE GENOMIC DNA]</scope>
    <source>
        <strain evidence="3 4">CECT 8576</strain>
    </source>
</reference>
<dbReference type="Gene3D" id="3.10.150.10">
    <property type="entry name" value="DNA Polymerase III, subunit A, domain 2"/>
    <property type="match status" value="1"/>
</dbReference>
<dbReference type="GO" id="GO:0009360">
    <property type="term" value="C:DNA polymerase III complex"/>
    <property type="evidence" value="ECO:0007669"/>
    <property type="project" value="InterPro"/>
</dbReference>
<name>A0A852Z499_9ACTN</name>
<dbReference type="RefSeq" id="WP_179533755.1">
    <property type="nucleotide sequence ID" value="NZ_JACBYW010000001.1"/>
</dbReference>
<accession>A0A852Z499</accession>
<evidence type="ECO:0000256" key="1">
    <source>
        <dbReference type="SAM" id="MobiDB-lite"/>
    </source>
</evidence>
<dbReference type="GO" id="GO:0003887">
    <property type="term" value="F:DNA-directed DNA polymerase activity"/>
    <property type="evidence" value="ECO:0007669"/>
    <property type="project" value="InterPro"/>
</dbReference>
<dbReference type="GO" id="GO:0008408">
    <property type="term" value="F:3'-5' exonuclease activity"/>
    <property type="evidence" value="ECO:0007669"/>
    <property type="project" value="InterPro"/>
</dbReference>
<evidence type="ECO:0000313" key="3">
    <source>
        <dbReference type="EMBL" id="NYH77167.1"/>
    </source>
</evidence>
<feature type="compositionally biased region" description="Basic and acidic residues" evidence="1">
    <location>
        <begin position="106"/>
        <end position="116"/>
    </location>
</feature>
<keyword evidence="4" id="KW-1185">Reference proteome</keyword>
<dbReference type="AlphaFoldDB" id="A0A852Z499"/>
<evidence type="ECO:0000259" key="2">
    <source>
        <dbReference type="Pfam" id="PF00712"/>
    </source>
</evidence>